<keyword evidence="2" id="KW-1185">Reference proteome</keyword>
<reference evidence="2" key="1">
    <citation type="journal article" date="2022" name="Mol. Ecol. Resour.">
        <title>The genomes of chicory, endive, great burdock and yacon provide insights into Asteraceae palaeo-polyploidization history and plant inulin production.</title>
        <authorList>
            <person name="Fan W."/>
            <person name="Wang S."/>
            <person name="Wang H."/>
            <person name="Wang A."/>
            <person name="Jiang F."/>
            <person name="Liu H."/>
            <person name="Zhao H."/>
            <person name="Xu D."/>
            <person name="Zhang Y."/>
        </authorList>
    </citation>
    <scope>NUCLEOTIDE SEQUENCE [LARGE SCALE GENOMIC DNA]</scope>
    <source>
        <strain evidence="2">cv. Yunnan</strain>
    </source>
</reference>
<sequence length="394" mass="42520">MTVSIFHFLPLLLTVAGAYRYPIPATFNVLSYGALPNRITDNTKAFLRAWNDACEHDGGGRVLIPGGTYMLDSVVFAGPCKGPVDFIIKGSLEASSNPSQFFVDHWITFKYIDQLTVGGGGYLLGHGGAGWHYNDCATNSRCRSLPVTMRFDFVTNSRISHIRSINSKNAHFNLFACHNLNMSHIRISAPADSPNTDGIHIGSSTMIKIQDSIISTGDDCISILSGSQDILVTGVHCGPGHGFSIGSLGGSHNEEHVTGIVIQNSTLLGTQNGLRIKTWAPSLPSLASDIMFDDIIMVNVNNPIFIDQQYCPRPPCNGQAQSNVKIRNVTFRKVRGTSSSKFAVKIQCSKRVPCEGINLVNINLAYRGPEGLVAASCLNVLGKSYGMQLPSGCL</sequence>
<proteinExistence type="predicted"/>
<dbReference type="Proteomes" id="UP001056120">
    <property type="component" value="Linkage Group LG27"/>
</dbReference>
<comment type="caution">
    <text evidence="1">The sequence shown here is derived from an EMBL/GenBank/DDBJ whole genome shotgun (WGS) entry which is preliminary data.</text>
</comment>
<evidence type="ECO:0000313" key="2">
    <source>
        <dbReference type="Proteomes" id="UP001056120"/>
    </source>
</evidence>
<accession>A0ACB8YN72</accession>
<evidence type="ECO:0000313" key="1">
    <source>
        <dbReference type="EMBL" id="KAI3687194.1"/>
    </source>
</evidence>
<name>A0ACB8YN72_9ASTR</name>
<organism evidence="1 2">
    <name type="scientific">Smallanthus sonchifolius</name>
    <dbReference type="NCBI Taxonomy" id="185202"/>
    <lineage>
        <taxon>Eukaryota</taxon>
        <taxon>Viridiplantae</taxon>
        <taxon>Streptophyta</taxon>
        <taxon>Embryophyta</taxon>
        <taxon>Tracheophyta</taxon>
        <taxon>Spermatophyta</taxon>
        <taxon>Magnoliopsida</taxon>
        <taxon>eudicotyledons</taxon>
        <taxon>Gunneridae</taxon>
        <taxon>Pentapetalae</taxon>
        <taxon>asterids</taxon>
        <taxon>campanulids</taxon>
        <taxon>Asterales</taxon>
        <taxon>Asteraceae</taxon>
        <taxon>Asteroideae</taxon>
        <taxon>Heliantheae alliance</taxon>
        <taxon>Millerieae</taxon>
        <taxon>Smallanthus</taxon>
    </lineage>
</organism>
<reference evidence="1 2" key="2">
    <citation type="journal article" date="2022" name="Mol. Ecol. Resour.">
        <title>The genomes of chicory, endive, great burdock and yacon provide insights into Asteraceae paleo-polyploidization history and plant inulin production.</title>
        <authorList>
            <person name="Fan W."/>
            <person name="Wang S."/>
            <person name="Wang H."/>
            <person name="Wang A."/>
            <person name="Jiang F."/>
            <person name="Liu H."/>
            <person name="Zhao H."/>
            <person name="Xu D."/>
            <person name="Zhang Y."/>
        </authorList>
    </citation>
    <scope>NUCLEOTIDE SEQUENCE [LARGE SCALE GENOMIC DNA]</scope>
    <source>
        <strain evidence="2">cv. Yunnan</strain>
        <tissue evidence="1">Leaves</tissue>
    </source>
</reference>
<gene>
    <name evidence="1" type="ORF">L1987_80887</name>
</gene>
<dbReference type="EMBL" id="CM042044">
    <property type="protein sequence ID" value="KAI3687194.1"/>
    <property type="molecule type" value="Genomic_DNA"/>
</dbReference>
<protein>
    <submittedName>
        <fullName evidence="1">Uncharacterized protein</fullName>
    </submittedName>
</protein>